<dbReference type="EC" id="3.4.-.-" evidence="2"/>
<dbReference type="GO" id="GO:0004180">
    <property type="term" value="F:carboxypeptidase activity"/>
    <property type="evidence" value="ECO:0007669"/>
    <property type="project" value="UniProtKB-KW"/>
</dbReference>
<evidence type="ECO:0000313" key="3">
    <source>
        <dbReference type="Proteomes" id="UP001596306"/>
    </source>
</evidence>
<keyword evidence="3" id="KW-1185">Reference proteome</keyword>
<keyword evidence="2" id="KW-0378">Hydrolase</keyword>
<dbReference type="Pfam" id="PF00768">
    <property type="entry name" value="Peptidase_S11"/>
    <property type="match status" value="1"/>
</dbReference>
<keyword evidence="2" id="KW-0645">Protease</keyword>
<accession>A0ABW1VC31</accession>
<feature type="domain" description="Peptidase S11 D-alanyl-D-alanine carboxypeptidase A N-terminal" evidence="1">
    <location>
        <begin position="53"/>
        <end position="272"/>
    </location>
</feature>
<dbReference type="EMBL" id="JBHSTP010000001">
    <property type="protein sequence ID" value="MFC6355293.1"/>
    <property type="molecule type" value="Genomic_DNA"/>
</dbReference>
<keyword evidence="2" id="KW-0121">Carboxypeptidase</keyword>
<evidence type="ECO:0000259" key="1">
    <source>
        <dbReference type="Pfam" id="PF00768"/>
    </source>
</evidence>
<organism evidence="2 3">
    <name type="scientific">Luethyella okanaganae</name>
    <dbReference type="NCBI Taxonomy" id="69372"/>
    <lineage>
        <taxon>Bacteria</taxon>
        <taxon>Bacillati</taxon>
        <taxon>Actinomycetota</taxon>
        <taxon>Actinomycetes</taxon>
        <taxon>Micrococcales</taxon>
        <taxon>Microbacteriaceae</taxon>
        <taxon>Luethyella</taxon>
    </lineage>
</organism>
<protein>
    <submittedName>
        <fullName evidence="2">D-alanyl-D-alanine carboxypeptidase family protein</fullName>
        <ecNumber evidence="2">3.4.-.-</ecNumber>
    </submittedName>
</protein>
<dbReference type="RefSeq" id="WP_386727916.1">
    <property type="nucleotide sequence ID" value="NZ_JBHSTP010000001.1"/>
</dbReference>
<dbReference type="InterPro" id="IPR001967">
    <property type="entry name" value="Peptidase_S11_N"/>
</dbReference>
<reference evidence="3" key="1">
    <citation type="journal article" date="2019" name="Int. J. Syst. Evol. Microbiol.">
        <title>The Global Catalogue of Microorganisms (GCM) 10K type strain sequencing project: providing services to taxonomists for standard genome sequencing and annotation.</title>
        <authorList>
            <consortium name="The Broad Institute Genomics Platform"/>
            <consortium name="The Broad Institute Genome Sequencing Center for Infectious Disease"/>
            <person name="Wu L."/>
            <person name="Ma J."/>
        </authorList>
    </citation>
    <scope>NUCLEOTIDE SEQUENCE [LARGE SCALE GENOMIC DNA]</scope>
    <source>
        <strain evidence="3">CCUG 43304</strain>
    </source>
</reference>
<gene>
    <name evidence="2" type="ORF">ACFQB0_04105</name>
</gene>
<sequence>MRTFRPGRFFGILGGTVAILTLGVYGPATLLGPLPAVTSAVSMTPEPETTSSPPVLPAEGASAVIVDGDTAPVAVSGTADPIPIAGIAKLVTTLVVLDTKPVEAGHTGPSVTIGPADYQGYIDYSSADARAVAVFPGESWTERELLQATILGSSNNHADTLARWAYGSVDAYLGAANAWLAEHDLSGIHVVDTTGLSERSVGTASDVARLATLTTGNPAIAEILANPASALVNDRGVENTTSYLQSEGITGISRSFTDAAGVCLLFSATVGEGDATMAFSAAFLREPDYDTLEADILALITSARSGAAPVPVIAAGSEYATFRAPWGDSAAAVAAVERTRPGWAAHSGMSRVELDDIGAARVGAVVGRVTVTSPGGDVSSPLELDAAIGDPGPGWRLLNPIPMIGSLFTSWG</sequence>
<dbReference type="InterPro" id="IPR012338">
    <property type="entry name" value="Beta-lactam/transpept-like"/>
</dbReference>
<dbReference type="SUPFAM" id="SSF56601">
    <property type="entry name" value="beta-lactamase/transpeptidase-like"/>
    <property type="match status" value="1"/>
</dbReference>
<comment type="caution">
    <text evidence="2">The sequence shown here is derived from an EMBL/GenBank/DDBJ whole genome shotgun (WGS) entry which is preliminary data.</text>
</comment>
<evidence type="ECO:0000313" key="2">
    <source>
        <dbReference type="EMBL" id="MFC6355293.1"/>
    </source>
</evidence>
<dbReference type="Gene3D" id="3.40.710.10">
    <property type="entry name" value="DD-peptidase/beta-lactamase superfamily"/>
    <property type="match status" value="1"/>
</dbReference>
<name>A0ABW1VC31_9MICO</name>
<proteinExistence type="predicted"/>
<dbReference type="Proteomes" id="UP001596306">
    <property type="component" value="Unassembled WGS sequence"/>
</dbReference>